<sequence>MKLGYLTLAFSATTAATVLAFQPGEIPLNVAVRSTGGPCSGGDLKFFHKKDEIQHLKKKGIIPPIEIAEKRQSADDPLLKDYEPVAMSGGELKAFTGAGVGQ</sequence>
<dbReference type="AlphaFoldDB" id="A0A1Y2B4Y0"/>
<proteinExistence type="predicted"/>
<dbReference type="InParanoid" id="A0A1Y2B4Y0"/>
<protein>
    <submittedName>
        <fullName evidence="2">Uncharacterized protein</fullName>
    </submittedName>
</protein>
<evidence type="ECO:0000313" key="3">
    <source>
        <dbReference type="Proteomes" id="UP000193986"/>
    </source>
</evidence>
<comment type="caution">
    <text evidence="2">The sequence shown here is derived from an EMBL/GenBank/DDBJ whole genome shotgun (WGS) entry which is preliminary data.</text>
</comment>
<dbReference type="OrthoDB" id="2561286at2759"/>
<feature type="signal peptide" evidence="1">
    <location>
        <begin position="1"/>
        <end position="20"/>
    </location>
</feature>
<evidence type="ECO:0000256" key="1">
    <source>
        <dbReference type="SAM" id="SignalP"/>
    </source>
</evidence>
<keyword evidence="3" id="KW-1185">Reference proteome</keyword>
<name>A0A1Y2B4Y0_9TREE</name>
<feature type="chain" id="PRO_5012146764" evidence="1">
    <location>
        <begin position="21"/>
        <end position="102"/>
    </location>
</feature>
<reference evidence="2 3" key="1">
    <citation type="submission" date="2016-07" db="EMBL/GenBank/DDBJ databases">
        <title>Pervasive Adenine N6-methylation of Active Genes in Fungi.</title>
        <authorList>
            <consortium name="DOE Joint Genome Institute"/>
            <person name="Mondo S.J."/>
            <person name="Dannebaum R.O."/>
            <person name="Kuo R.C."/>
            <person name="Labutti K."/>
            <person name="Haridas S."/>
            <person name="Kuo A."/>
            <person name="Salamov A."/>
            <person name="Ahrendt S.R."/>
            <person name="Lipzen A."/>
            <person name="Sullivan W."/>
            <person name="Andreopoulos W.B."/>
            <person name="Clum A."/>
            <person name="Lindquist E."/>
            <person name="Daum C."/>
            <person name="Ramamoorthy G.K."/>
            <person name="Gryganskyi A."/>
            <person name="Culley D."/>
            <person name="Magnuson J.K."/>
            <person name="James T.Y."/>
            <person name="O'Malley M.A."/>
            <person name="Stajich J.E."/>
            <person name="Spatafora J.W."/>
            <person name="Visel A."/>
            <person name="Grigoriev I.V."/>
        </authorList>
    </citation>
    <scope>NUCLEOTIDE SEQUENCE [LARGE SCALE GENOMIC DNA]</scope>
    <source>
        <strain evidence="2 3">68-887.2</strain>
    </source>
</reference>
<keyword evidence="1" id="KW-0732">Signal</keyword>
<evidence type="ECO:0000313" key="2">
    <source>
        <dbReference type="EMBL" id="ORY29794.1"/>
    </source>
</evidence>
<accession>A0A1Y2B4Y0</accession>
<gene>
    <name evidence="2" type="ORF">BCR39DRAFT_531057</name>
</gene>
<dbReference type="EMBL" id="MCFC01000023">
    <property type="protein sequence ID" value="ORY29794.1"/>
    <property type="molecule type" value="Genomic_DNA"/>
</dbReference>
<dbReference type="Proteomes" id="UP000193986">
    <property type="component" value="Unassembled WGS sequence"/>
</dbReference>
<organism evidence="2 3">
    <name type="scientific">Naematelia encephala</name>
    <dbReference type="NCBI Taxonomy" id="71784"/>
    <lineage>
        <taxon>Eukaryota</taxon>
        <taxon>Fungi</taxon>
        <taxon>Dikarya</taxon>
        <taxon>Basidiomycota</taxon>
        <taxon>Agaricomycotina</taxon>
        <taxon>Tremellomycetes</taxon>
        <taxon>Tremellales</taxon>
        <taxon>Naemateliaceae</taxon>
        <taxon>Naematelia</taxon>
    </lineage>
</organism>